<dbReference type="Proteomes" id="UP000623467">
    <property type="component" value="Unassembled WGS sequence"/>
</dbReference>
<organism evidence="2 3">
    <name type="scientific">Mycena sanguinolenta</name>
    <dbReference type="NCBI Taxonomy" id="230812"/>
    <lineage>
        <taxon>Eukaryota</taxon>
        <taxon>Fungi</taxon>
        <taxon>Dikarya</taxon>
        <taxon>Basidiomycota</taxon>
        <taxon>Agaricomycotina</taxon>
        <taxon>Agaricomycetes</taxon>
        <taxon>Agaricomycetidae</taxon>
        <taxon>Agaricales</taxon>
        <taxon>Marasmiineae</taxon>
        <taxon>Mycenaceae</taxon>
        <taxon>Mycena</taxon>
    </lineage>
</organism>
<feature type="region of interest" description="Disordered" evidence="1">
    <location>
        <begin position="1"/>
        <end position="24"/>
    </location>
</feature>
<feature type="region of interest" description="Disordered" evidence="1">
    <location>
        <begin position="45"/>
        <end position="125"/>
    </location>
</feature>
<dbReference type="OrthoDB" id="5876637at2759"/>
<evidence type="ECO:0000313" key="3">
    <source>
        <dbReference type="Proteomes" id="UP000623467"/>
    </source>
</evidence>
<reference evidence="2" key="1">
    <citation type="submission" date="2020-05" db="EMBL/GenBank/DDBJ databases">
        <title>Mycena genomes resolve the evolution of fungal bioluminescence.</title>
        <authorList>
            <person name="Tsai I.J."/>
        </authorList>
    </citation>
    <scope>NUCLEOTIDE SEQUENCE</scope>
    <source>
        <strain evidence="2">160909Yilan</strain>
    </source>
</reference>
<dbReference type="EMBL" id="JACAZH010000132">
    <property type="protein sequence ID" value="KAF7324224.1"/>
    <property type="molecule type" value="Genomic_DNA"/>
</dbReference>
<dbReference type="AlphaFoldDB" id="A0A8H6WMM3"/>
<feature type="compositionally biased region" description="Polar residues" evidence="1">
    <location>
        <begin position="1"/>
        <end position="12"/>
    </location>
</feature>
<gene>
    <name evidence="2" type="ORF">MSAN_02533100</name>
</gene>
<comment type="caution">
    <text evidence="2">The sequence shown here is derived from an EMBL/GenBank/DDBJ whole genome shotgun (WGS) entry which is preliminary data.</text>
</comment>
<feature type="compositionally biased region" description="Basic and acidic residues" evidence="1">
    <location>
        <begin position="64"/>
        <end position="76"/>
    </location>
</feature>
<proteinExistence type="predicted"/>
<evidence type="ECO:0000256" key="1">
    <source>
        <dbReference type="SAM" id="MobiDB-lite"/>
    </source>
</evidence>
<evidence type="ECO:0000313" key="2">
    <source>
        <dbReference type="EMBL" id="KAF7324224.1"/>
    </source>
</evidence>
<protein>
    <submittedName>
        <fullName evidence="2">Uncharacterized protein</fullName>
    </submittedName>
</protein>
<keyword evidence="3" id="KW-1185">Reference proteome</keyword>
<accession>A0A8H6WMM3</accession>
<sequence>MRRLTDASNPTCARSFALPFSPPSPLSVRHARKVVLRLISRRRKRLRNQNRATGDAPTSPFAVPKDKHASRPKEFARTYTTAPRRLHDIAQAPPELASFTRKSSAKTQGKPDMKEKRASTVLSPAQQLQMAAARGGCGETVSGDEGCAAGGGRAGEEAGEE</sequence>
<feature type="compositionally biased region" description="Basic and acidic residues" evidence="1">
    <location>
        <begin position="109"/>
        <end position="118"/>
    </location>
</feature>
<name>A0A8H6WMM3_9AGAR</name>